<accession>A0A401UZM6</accession>
<dbReference type="RefSeq" id="WP_124342672.1">
    <property type="nucleotide sequence ID" value="NZ_BHYL01000124.1"/>
</dbReference>
<keyword evidence="3" id="KW-1185">Reference proteome</keyword>
<protein>
    <recommendedName>
        <fullName evidence="4">Secreted protein</fullName>
    </recommendedName>
</protein>
<feature type="chain" id="PRO_5019235595" description="Secreted protein" evidence="1">
    <location>
        <begin position="37"/>
        <end position="110"/>
    </location>
</feature>
<dbReference type="OrthoDB" id="3404163at2"/>
<sequence>MHTKESRRRGHRFARVLPTVAVTAAALLVGAAGAEASTPQNVPTATVTGARTASPVVATGTTSAVRTASTWEFAGYYPDPLLCHLSGIASGRPYTCNFIFVGWTLWLRTS</sequence>
<dbReference type="EMBL" id="BHYL01000124">
    <property type="protein sequence ID" value="GCD20153.1"/>
    <property type="molecule type" value="Genomic_DNA"/>
</dbReference>
<feature type="signal peptide" evidence="1">
    <location>
        <begin position="1"/>
        <end position="36"/>
    </location>
</feature>
<comment type="caution">
    <text evidence="2">The sequence shown here is derived from an EMBL/GenBank/DDBJ whole genome shotgun (WGS) entry which is preliminary data.</text>
</comment>
<dbReference type="Proteomes" id="UP000288246">
    <property type="component" value="Unassembled WGS sequence"/>
</dbReference>
<gene>
    <name evidence="2" type="ORF">CTKZ_17150</name>
</gene>
<proteinExistence type="predicted"/>
<evidence type="ECO:0000256" key="1">
    <source>
        <dbReference type="SAM" id="SignalP"/>
    </source>
</evidence>
<evidence type="ECO:0008006" key="4">
    <source>
        <dbReference type="Google" id="ProtNLM"/>
    </source>
</evidence>
<name>A0A401UZM6_9CELL</name>
<evidence type="ECO:0000313" key="2">
    <source>
        <dbReference type="EMBL" id="GCD20153.1"/>
    </source>
</evidence>
<reference evidence="2 3" key="1">
    <citation type="submission" date="2018-11" db="EMBL/GenBank/DDBJ databases">
        <title>Draft genome sequence of Cellulomonas takizawaensis strain TKZ-21.</title>
        <authorList>
            <person name="Yamamura H."/>
            <person name="Hayashi T."/>
            <person name="Hamada M."/>
            <person name="Serisawa Y."/>
            <person name="Matsuyama K."/>
            <person name="Nakagawa Y."/>
            <person name="Otoguro M."/>
            <person name="Yanagida F."/>
            <person name="Hayakawa M."/>
        </authorList>
    </citation>
    <scope>NUCLEOTIDE SEQUENCE [LARGE SCALE GENOMIC DNA]</scope>
    <source>
        <strain evidence="2 3">TKZ-21</strain>
    </source>
</reference>
<evidence type="ECO:0000313" key="3">
    <source>
        <dbReference type="Proteomes" id="UP000288246"/>
    </source>
</evidence>
<organism evidence="2 3">
    <name type="scientific">Cellulomonas algicola</name>
    <dbReference type="NCBI Taxonomy" id="2071633"/>
    <lineage>
        <taxon>Bacteria</taxon>
        <taxon>Bacillati</taxon>
        <taxon>Actinomycetota</taxon>
        <taxon>Actinomycetes</taxon>
        <taxon>Micrococcales</taxon>
        <taxon>Cellulomonadaceae</taxon>
        <taxon>Cellulomonas</taxon>
    </lineage>
</organism>
<keyword evidence="1" id="KW-0732">Signal</keyword>
<dbReference type="AlphaFoldDB" id="A0A401UZM6"/>